<name>A0A0F9A8R4_9ZZZZ</name>
<protein>
    <submittedName>
        <fullName evidence="1">Uncharacterized protein</fullName>
    </submittedName>
</protein>
<gene>
    <name evidence="1" type="ORF">LCGC14_2681530</name>
</gene>
<evidence type="ECO:0000313" key="1">
    <source>
        <dbReference type="EMBL" id="KKK94570.1"/>
    </source>
</evidence>
<reference evidence="1" key="1">
    <citation type="journal article" date="2015" name="Nature">
        <title>Complex archaea that bridge the gap between prokaryotes and eukaryotes.</title>
        <authorList>
            <person name="Spang A."/>
            <person name="Saw J.H."/>
            <person name="Jorgensen S.L."/>
            <person name="Zaremba-Niedzwiedzka K."/>
            <person name="Martijn J."/>
            <person name="Lind A.E."/>
            <person name="van Eijk R."/>
            <person name="Schleper C."/>
            <person name="Guy L."/>
            <person name="Ettema T.J."/>
        </authorList>
    </citation>
    <scope>NUCLEOTIDE SEQUENCE</scope>
</reference>
<proteinExistence type="predicted"/>
<accession>A0A0F9A8R4</accession>
<dbReference type="EMBL" id="LAZR01047287">
    <property type="protein sequence ID" value="KKK94570.1"/>
    <property type="molecule type" value="Genomic_DNA"/>
</dbReference>
<sequence length="62" mass="7355">MEKQEIIFEECGVCGYLHKSTWWGDCRKDSERFTFEELPENVYIKFLGEESPAFIGVNVYKK</sequence>
<organism evidence="1">
    <name type="scientific">marine sediment metagenome</name>
    <dbReference type="NCBI Taxonomy" id="412755"/>
    <lineage>
        <taxon>unclassified sequences</taxon>
        <taxon>metagenomes</taxon>
        <taxon>ecological metagenomes</taxon>
    </lineage>
</organism>
<dbReference type="AlphaFoldDB" id="A0A0F9A8R4"/>
<comment type="caution">
    <text evidence="1">The sequence shown here is derived from an EMBL/GenBank/DDBJ whole genome shotgun (WGS) entry which is preliminary data.</text>
</comment>